<feature type="chain" id="PRO_5046651389" evidence="1">
    <location>
        <begin position="26"/>
        <end position="397"/>
    </location>
</feature>
<keyword evidence="1" id="KW-0732">Signal</keyword>
<evidence type="ECO:0000259" key="2">
    <source>
        <dbReference type="Pfam" id="PF13372"/>
    </source>
</evidence>
<keyword evidence="4" id="KW-1185">Reference proteome</keyword>
<organism evidence="3 4">
    <name type="scientific">Sessilibacter corallicola</name>
    <dbReference type="NCBI Taxonomy" id="2904075"/>
    <lineage>
        <taxon>Bacteria</taxon>
        <taxon>Pseudomonadati</taxon>
        <taxon>Pseudomonadota</taxon>
        <taxon>Gammaproteobacteria</taxon>
        <taxon>Cellvibrionales</taxon>
        <taxon>Cellvibrionaceae</taxon>
        <taxon>Sessilibacter</taxon>
    </lineage>
</organism>
<dbReference type="RefSeq" id="WP_353301955.1">
    <property type="nucleotide sequence ID" value="NZ_BAABWN010000003.1"/>
</dbReference>
<evidence type="ECO:0000313" key="3">
    <source>
        <dbReference type="EMBL" id="GAA6167262.1"/>
    </source>
</evidence>
<evidence type="ECO:0000256" key="1">
    <source>
        <dbReference type="SAM" id="SignalP"/>
    </source>
</evidence>
<dbReference type="InterPro" id="IPR023614">
    <property type="entry name" value="Porin_dom_sf"/>
</dbReference>
<dbReference type="InterPro" id="IPR025388">
    <property type="entry name" value="Alginate_export_dom"/>
</dbReference>
<proteinExistence type="predicted"/>
<dbReference type="SUPFAM" id="SSF56935">
    <property type="entry name" value="Porins"/>
    <property type="match status" value="1"/>
</dbReference>
<feature type="signal peptide" evidence="1">
    <location>
        <begin position="1"/>
        <end position="25"/>
    </location>
</feature>
<feature type="domain" description="Alginate export" evidence="2">
    <location>
        <begin position="42"/>
        <end position="253"/>
    </location>
</feature>
<dbReference type="EMBL" id="BAABWN010000003">
    <property type="protein sequence ID" value="GAA6167262.1"/>
    <property type="molecule type" value="Genomic_DNA"/>
</dbReference>
<dbReference type="Gene3D" id="2.40.160.10">
    <property type="entry name" value="Porin"/>
    <property type="match status" value="1"/>
</dbReference>
<dbReference type="Proteomes" id="UP001465153">
    <property type="component" value="Unassembled WGS sequence"/>
</dbReference>
<accession>A0ABQ0A6J0</accession>
<reference evidence="3 4" key="1">
    <citation type="submission" date="2024-04" db="EMBL/GenBank/DDBJ databases">
        <title>Draft genome sequence of Sessilibacter corallicola NBRC 116591.</title>
        <authorList>
            <person name="Miyakawa T."/>
            <person name="Kusuya Y."/>
            <person name="Miura T."/>
        </authorList>
    </citation>
    <scope>NUCLEOTIDE SEQUENCE [LARGE SCALE GENOMIC DNA]</scope>
    <source>
        <strain evidence="3 4">KU-00831-HH</strain>
    </source>
</reference>
<sequence>MNKFNKSLIALAVCASSFGSVNASADILTEMLEGADLYGNLRLRYETVDQDNALDDASALTLRTRIGFNTAEVNGWSATVEIEDSRVVLGEDEFSVPPSGFQTGEFSVIADPETTELDQGFLKYSTDKITAKLGRQVFTLDGHRFIGHVGWRQDRQTFDALTVVAKPADGITLTGAFIDNRNRIFAEDADINSEDFIGNASFKTPIGKVTGYAYLLENEENDSELDTYGISLKGSAPIGDAKFLYHAEYATQETDTDFDADYLFLEGGVKVSGVTAKLGYELLGSDDGQFGFSTPLATLHKFNGWADIFLGTPAQGLEDTYVSLSGKVGPGTATVVYHEFDVDEDSAAISDAGSELDVQYAFKFGKKYSAGIKAAFYSADDIAVDTDKVWVWVAKSF</sequence>
<name>A0ABQ0A6J0_9GAMM</name>
<evidence type="ECO:0000313" key="4">
    <source>
        <dbReference type="Proteomes" id="UP001465153"/>
    </source>
</evidence>
<gene>
    <name evidence="3" type="ORF">NBRC116591_10720</name>
</gene>
<dbReference type="Pfam" id="PF13372">
    <property type="entry name" value="Alginate_exp"/>
    <property type="match status" value="1"/>
</dbReference>
<comment type="caution">
    <text evidence="3">The sequence shown here is derived from an EMBL/GenBank/DDBJ whole genome shotgun (WGS) entry which is preliminary data.</text>
</comment>
<protein>
    <submittedName>
        <fullName evidence="3">Alginate export family protein</fullName>
    </submittedName>
</protein>